<gene>
    <name evidence="7" type="ORF">BJ508DRAFT_243366</name>
</gene>
<dbReference type="SUPFAM" id="SSF51445">
    <property type="entry name" value="(Trans)glycosidases"/>
    <property type="match status" value="1"/>
</dbReference>
<dbReference type="Pfam" id="PF00150">
    <property type="entry name" value="Cellulase"/>
    <property type="match status" value="1"/>
</dbReference>
<dbReference type="InterPro" id="IPR001547">
    <property type="entry name" value="Glyco_hydro_5"/>
</dbReference>
<dbReference type="GO" id="GO:0009251">
    <property type="term" value="P:glucan catabolic process"/>
    <property type="evidence" value="ECO:0007669"/>
    <property type="project" value="TreeGrafter"/>
</dbReference>
<dbReference type="Gene3D" id="3.20.20.80">
    <property type="entry name" value="Glycosidases"/>
    <property type="match status" value="1"/>
</dbReference>
<dbReference type="GO" id="GO:0009986">
    <property type="term" value="C:cell surface"/>
    <property type="evidence" value="ECO:0007669"/>
    <property type="project" value="TreeGrafter"/>
</dbReference>
<dbReference type="EMBL" id="ML119767">
    <property type="protein sequence ID" value="RPA75268.1"/>
    <property type="molecule type" value="Genomic_DNA"/>
</dbReference>
<evidence type="ECO:0000256" key="2">
    <source>
        <dbReference type="ARBA" id="ARBA00022801"/>
    </source>
</evidence>
<protein>
    <submittedName>
        <fullName evidence="7">Glycoside hydrolase</fullName>
    </submittedName>
</protein>
<evidence type="ECO:0000313" key="8">
    <source>
        <dbReference type="Proteomes" id="UP000275078"/>
    </source>
</evidence>
<dbReference type="FunFam" id="3.20.20.80:FF:000130">
    <property type="entry name" value="Endoglucanase C"/>
    <property type="match status" value="1"/>
</dbReference>
<keyword evidence="2 5" id="KW-0378">Hydrolase</keyword>
<evidence type="ECO:0000256" key="4">
    <source>
        <dbReference type="ARBA" id="ARBA00023316"/>
    </source>
</evidence>
<name>A0A3N4HRZ6_ASCIM</name>
<keyword evidence="4" id="KW-0961">Cell wall biogenesis/degradation</keyword>
<dbReference type="AlphaFoldDB" id="A0A3N4HRZ6"/>
<accession>A0A3N4HRZ6</accession>
<dbReference type="InterPro" id="IPR017853">
    <property type="entry name" value="GH"/>
</dbReference>
<evidence type="ECO:0000256" key="3">
    <source>
        <dbReference type="ARBA" id="ARBA00023295"/>
    </source>
</evidence>
<comment type="similarity">
    <text evidence="1 5">Belongs to the glycosyl hydrolase 5 (cellulase A) family.</text>
</comment>
<dbReference type="InterPro" id="IPR050386">
    <property type="entry name" value="Glycosyl_hydrolase_5"/>
</dbReference>
<feature type="domain" description="Glycoside hydrolase family 5" evidence="6">
    <location>
        <begin position="75"/>
        <end position="315"/>
    </location>
</feature>
<dbReference type="OrthoDB" id="1887033at2759"/>
<evidence type="ECO:0000259" key="6">
    <source>
        <dbReference type="Pfam" id="PF00150"/>
    </source>
</evidence>
<evidence type="ECO:0000256" key="1">
    <source>
        <dbReference type="ARBA" id="ARBA00005641"/>
    </source>
</evidence>
<evidence type="ECO:0000313" key="7">
    <source>
        <dbReference type="EMBL" id="RPA75268.1"/>
    </source>
</evidence>
<sequence length="481" mass="55413">MVGILRTDGPKIVDENGTEVFLKGAAIGGWMNMENFITGYPGMEHQFRRSLENVLGPELAHYYFDRLLHHFFTPADAQFFASLGLNAIRIPFNYRHFEDDLNPRVLKEEGFKHLDNVIKICADAGIYTILDLHAAAGCQNPDWHSDNASNFAGFWEHRDFQDRTIWLWEIIAERYKSNPWVAGYNPLNEPCDPHGGHRLVAFYDRAEKAIRKIDPHHMLFLDGNTFAIDFRAFEKPDGSLLREGGWPNCVFALHDYALLGFPSTEDEYEGTPDQDAVLEKQFLRKSEFMRRHNFPVWNGEFGPVYQPPSQTNAEEINSKRYNLLGAQLRLYDEKYRISGWSIWLYKDLGLQGMVSPGPDTPYQQRFGAFFAKKKRLQADHWGHTPNPEIEAAFAPLIAFLEKEVPELNDKYPTTWTIRRHLRRNVQETLVAEVLNKEFAELFRGLDKEGLEALAASWNMEKCTQRKGLNSILRKAAGLAEE</sequence>
<organism evidence="7 8">
    <name type="scientific">Ascobolus immersus RN42</name>
    <dbReference type="NCBI Taxonomy" id="1160509"/>
    <lineage>
        <taxon>Eukaryota</taxon>
        <taxon>Fungi</taxon>
        <taxon>Dikarya</taxon>
        <taxon>Ascomycota</taxon>
        <taxon>Pezizomycotina</taxon>
        <taxon>Pezizomycetes</taxon>
        <taxon>Pezizales</taxon>
        <taxon>Ascobolaceae</taxon>
        <taxon>Ascobolus</taxon>
    </lineage>
</organism>
<proteinExistence type="inferred from homology"/>
<dbReference type="GO" id="GO:0005576">
    <property type="term" value="C:extracellular region"/>
    <property type="evidence" value="ECO:0007669"/>
    <property type="project" value="TreeGrafter"/>
</dbReference>
<dbReference type="PANTHER" id="PTHR31297">
    <property type="entry name" value="GLUCAN ENDO-1,6-BETA-GLUCOSIDASE B"/>
    <property type="match status" value="1"/>
</dbReference>
<keyword evidence="3 5" id="KW-0326">Glycosidase</keyword>
<dbReference type="PANTHER" id="PTHR31297:SF13">
    <property type="entry name" value="PUTATIVE-RELATED"/>
    <property type="match status" value="1"/>
</dbReference>
<dbReference type="STRING" id="1160509.A0A3N4HRZ6"/>
<dbReference type="GO" id="GO:0008422">
    <property type="term" value="F:beta-glucosidase activity"/>
    <property type="evidence" value="ECO:0007669"/>
    <property type="project" value="TreeGrafter"/>
</dbReference>
<dbReference type="GO" id="GO:0071555">
    <property type="term" value="P:cell wall organization"/>
    <property type="evidence" value="ECO:0007669"/>
    <property type="project" value="UniProtKB-KW"/>
</dbReference>
<evidence type="ECO:0000256" key="5">
    <source>
        <dbReference type="RuleBase" id="RU361153"/>
    </source>
</evidence>
<keyword evidence="8" id="KW-1185">Reference proteome</keyword>
<dbReference type="Proteomes" id="UP000275078">
    <property type="component" value="Unassembled WGS sequence"/>
</dbReference>
<reference evidence="7 8" key="1">
    <citation type="journal article" date="2018" name="Nat. Ecol. Evol.">
        <title>Pezizomycetes genomes reveal the molecular basis of ectomycorrhizal truffle lifestyle.</title>
        <authorList>
            <person name="Murat C."/>
            <person name="Payen T."/>
            <person name="Noel B."/>
            <person name="Kuo A."/>
            <person name="Morin E."/>
            <person name="Chen J."/>
            <person name="Kohler A."/>
            <person name="Krizsan K."/>
            <person name="Balestrini R."/>
            <person name="Da Silva C."/>
            <person name="Montanini B."/>
            <person name="Hainaut M."/>
            <person name="Levati E."/>
            <person name="Barry K.W."/>
            <person name="Belfiori B."/>
            <person name="Cichocki N."/>
            <person name="Clum A."/>
            <person name="Dockter R.B."/>
            <person name="Fauchery L."/>
            <person name="Guy J."/>
            <person name="Iotti M."/>
            <person name="Le Tacon F."/>
            <person name="Lindquist E.A."/>
            <person name="Lipzen A."/>
            <person name="Malagnac F."/>
            <person name="Mello A."/>
            <person name="Molinier V."/>
            <person name="Miyauchi S."/>
            <person name="Poulain J."/>
            <person name="Riccioni C."/>
            <person name="Rubini A."/>
            <person name="Sitrit Y."/>
            <person name="Splivallo R."/>
            <person name="Traeger S."/>
            <person name="Wang M."/>
            <person name="Zifcakova L."/>
            <person name="Wipf D."/>
            <person name="Zambonelli A."/>
            <person name="Paolocci F."/>
            <person name="Nowrousian M."/>
            <person name="Ottonello S."/>
            <person name="Baldrian P."/>
            <person name="Spatafora J.W."/>
            <person name="Henrissat B."/>
            <person name="Nagy L.G."/>
            <person name="Aury J.M."/>
            <person name="Wincker P."/>
            <person name="Grigoriev I.V."/>
            <person name="Bonfante P."/>
            <person name="Martin F.M."/>
        </authorList>
    </citation>
    <scope>NUCLEOTIDE SEQUENCE [LARGE SCALE GENOMIC DNA]</scope>
    <source>
        <strain evidence="7 8">RN42</strain>
    </source>
</reference>